<comment type="subcellular location">
    <subcellularLocation>
        <location evidence="1 9">Cell membrane</location>
        <topology evidence="1 9">Multi-pass membrane protein</topology>
    </subcellularLocation>
</comment>
<proteinExistence type="inferred from homology"/>
<evidence type="ECO:0000313" key="11">
    <source>
        <dbReference type="Proteomes" id="UP001501490"/>
    </source>
</evidence>
<feature type="transmembrane region" description="Helical" evidence="9">
    <location>
        <begin position="60"/>
        <end position="78"/>
    </location>
</feature>
<dbReference type="PANTHER" id="PTHR34308:SF1">
    <property type="entry name" value="COBALAMIN BIOSYNTHESIS PROTEIN CBIB"/>
    <property type="match status" value="1"/>
</dbReference>
<dbReference type="EMBL" id="BAABAB010000017">
    <property type="protein sequence ID" value="GAA3623193.1"/>
    <property type="molecule type" value="Genomic_DNA"/>
</dbReference>
<comment type="similarity">
    <text evidence="3 9">Belongs to the CobD/CbiB family.</text>
</comment>
<dbReference type="InterPro" id="IPR004485">
    <property type="entry name" value="Cobalamin_biosynth_CobD/CbiB"/>
</dbReference>
<keyword evidence="7 9" id="KW-1133">Transmembrane helix</keyword>
<dbReference type="HAMAP" id="MF_00024">
    <property type="entry name" value="CobD_CbiB"/>
    <property type="match status" value="1"/>
</dbReference>
<keyword evidence="11" id="KW-1185">Reference proteome</keyword>
<keyword evidence="5 9" id="KW-0169">Cobalamin biosynthesis</keyword>
<evidence type="ECO:0000313" key="10">
    <source>
        <dbReference type="EMBL" id="GAA3623193.1"/>
    </source>
</evidence>
<name>A0ABP7A1Q0_9ACTN</name>
<keyword evidence="4 9" id="KW-1003">Cell membrane</keyword>
<dbReference type="Pfam" id="PF03186">
    <property type="entry name" value="CobD_Cbib"/>
    <property type="match status" value="1"/>
</dbReference>
<evidence type="ECO:0000256" key="4">
    <source>
        <dbReference type="ARBA" id="ARBA00022475"/>
    </source>
</evidence>
<organism evidence="10 11">
    <name type="scientific">Microlunatus ginsengisoli</name>
    <dbReference type="NCBI Taxonomy" id="363863"/>
    <lineage>
        <taxon>Bacteria</taxon>
        <taxon>Bacillati</taxon>
        <taxon>Actinomycetota</taxon>
        <taxon>Actinomycetes</taxon>
        <taxon>Propionibacteriales</taxon>
        <taxon>Propionibacteriaceae</taxon>
        <taxon>Microlunatus</taxon>
    </lineage>
</organism>
<comment type="caution">
    <text evidence="10">The sequence shown here is derived from an EMBL/GenBank/DDBJ whole genome shotgun (WGS) entry which is preliminary data.</text>
</comment>
<evidence type="ECO:0000256" key="2">
    <source>
        <dbReference type="ARBA" id="ARBA00004953"/>
    </source>
</evidence>
<dbReference type="NCBIfam" id="TIGR00380">
    <property type="entry name" value="cobal_cbiB"/>
    <property type="match status" value="1"/>
</dbReference>
<dbReference type="Proteomes" id="UP001501490">
    <property type="component" value="Unassembled WGS sequence"/>
</dbReference>
<dbReference type="NCBIfam" id="NF002276">
    <property type="entry name" value="PRK01209.1-4"/>
    <property type="match status" value="1"/>
</dbReference>
<sequence length="333" mass="33886">MLTSRTTLIAPALPRAAGLLIGYGLDRLLGDPRRGHPVAAFGRLAGALESRLHRDQRTRGAAYVAVLVGATAGSGVLVERATRNHPLVATVATAAATWAVLGGRSLEWEASTVAAQLLGDDLPAARDQITHLVGRDPSGLDAAELARACVESVAENTSDAVVAPLFWGAVAGVPGLLGYRAANTLDAMVGHRSARYRRFGWAAARLDDVLNWIPARLAGLLVAGLGADPKAAAIAVRRDAGAHPSPNAGVVEAAFAGALGLRLGGVNRYGDVVEDRARLGSGRPPEPADIARTTELASRVGVAAAVLAAAAALATAAALGWSASTVGGTRRGS</sequence>
<evidence type="ECO:0000256" key="8">
    <source>
        <dbReference type="ARBA" id="ARBA00023136"/>
    </source>
</evidence>
<evidence type="ECO:0000256" key="7">
    <source>
        <dbReference type="ARBA" id="ARBA00022989"/>
    </source>
</evidence>
<comment type="caution">
    <text evidence="9">Lacks conserved residue(s) required for the propagation of feature annotation.</text>
</comment>
<keyword evidence="6 9" id="KW-0812">Transmembrane</keyword>
<feature type="transmembrane region" description="Helical" evidence="9">
    <location>
        <begin position="300"/>
        <end position="323"/>
    </location>
</feature>
<evidence type="ECO:0000256" key="9">
    <source>
        <dbReference type="HAMAP-Rule" id="MF_00024"/>
    </source>
</evidence>
<comment type="pathway">
    <text evidence="2 9">Cofactor biosynthesis; adenosylcobalamin biosynthesis.</text>
</comment>
<comment type="function">
    <text evidence="9">Converts cobyric acid to cobinamide by the addition of aminopropanol on the F carboxylic group.</text>
</comment>
<evidence type="ECO:0000256" key="3">
    <source>
        <dbReference type="ARBA" id="ARBA00006263"/>
    </source>
</evidence>
<dbReference type="PANTHER" id="PTHR34308">
    <property type="entry name" value="COBALAMIN BIOSYNTHESIS PROTEIN CBIB"/>
    <property type="match status" value="1"/>
</dbReference>
<evidence type="ECO:0000256" key="1">
    <source>
        <dbReference type="ARBA" id="ARBA00004651"/>
    </source>
</evidence>
<evidence type="ECO:0000256" key="5">
    <source>
        <dbReference type="ARBA" id="ARBA00022573"/>
    </source>
</evidence>
<keyword evidence="8 9" id="KW-0472">Membrane</keyword>
<reference evidence="11" key="1">
    <citation type="journal article" date="2019" name="Int. J. Syst. Evol. Microbiol.">
        <title>The Global Catalogue of Microorganisms (GCM) 10K type strain sequencing project: providing services to taxonomists for standard genome sequencing and annotation.</title>
        <authorList>
            <consortium name="The Broad Institute Genomics Platform"/>
            <consortium name="The Broad Institute Genome Sequencing Center for Infectious Disease"/>
            <person name="Wu L."/>
            <person name="Ma J."/>
        </authorList>
    </citation>
    <scope>NUCLEOTIDE SEQUENCE [LARGE SCALE GENOMIC DNA]</scope>
    <source>
        <strain evidence="11">JCM 16929</strain>
    </source>
</reference>
<gene>
    <name evidence="9" type="primary">cobD</name>
    <name evidence="10" type="ORF">GCM10022236_27020</name>
</gene>
<evidence type="ECO:0000256" key="6">
    <source>
        <dbReference type="ARBA" id="ARBA00022692"/>
    </source>
</evidence>
<protein>
    <recommendedName>
        <fullName evidence="9">Cobalamin biosynthesis protein CobD</fullName>
    </recommendedName>
</protein>
<accession>A0ABP7A1Q0</accession>
<dbReference type="RefSeq" id="WP_344805317.1">
    <property type="nucleotide sequence ID" value="NZ_BAABAB010000017.1"/>
</dbReference>